<dbReference type="SUPFAM" id="SSF52833">
    <property type="entry name" value="Thioredoxin-like"/>
    <property type="match status" value="1"/>
</dbReference>
<dbReference type="Gene3D" id="3.40.30.10">
    <property type="entry name" value="Glutaredoxin"/>
    <property type="match status" value="1"/>
</dbReference>
<accession>A0ABY4P7V2</accession>
<dbReference type="Proteomes" id="UP000831495">
    <property type="component" value="Chromosome"/>
</dbReference>
<reference evidence="1" key="1">
    <citation type="journal article" date="2022" name="Int. J. Syst. Evol. Microbiol.">
        <title>Apilactobacillus apisilvae sp. nov., Nicolia spurrieriana gen. nov. sp. nov., Bombilactobacillus folatiphilus sp. nov. and Bombilactobacillus thymidiniphilus sp. nov., four new lactic acid bacterial isolates from stingless bees Tetragonula carbonaria and Austroplebeia australis.</title>
        <authorList>
            <person name="Oliphant S.A."/>
            <person name="Watson-Haigh N.S."/>
            <person name="Sumby K.M."/>
            <person name="Gardner J."/>
            <person name="Groom S."/>
            <person name="Jiranek V."/>
        </authorList>
    </citation>
    <scope>NUCLEOTIDE SEQUENCE</scope>
    <source>
        <strain evidence="1">SG4_D2</strain>
    </source>
</reference>
<dbReference type="InterPro" id="IPR036249">
    <property type="entry name" value="Thioredoxin-like_sf"/>
</dbReference>
<evidence type="ECO:0000313" key="1">
    <source>
        <dbReference type="EMBL" id="UQS81732.1"/>
    </source>
</evidence>
<gene>
    <name evidence="1" type="ORF">MOO45_05895</name>
</gene>
<dbReference type="RefSeq" id="WP_249514000.1">
    <property type="nucleotide sequence ID" value="NZ_CP093366.1"/>
</dbReference>
<name>A0ABY4P7V2_9LACO</name>
<protein>
    <submittedName>
        <fullName evidence="1">DsbA family protein</fullName>
    </submittedName>
</protein>
<evidence type="ECO:0000313" key="2">
    <source>
        <dbReference type="Proteomes" id="UP000831495"/>
    </source>
</evidence>
<organism evidence="1 2">
    <name type="scientific">Bombilactobacillus folatiphilus</name>
    <dbReference type="NCBI Taxonomy" id="2923362"/>
    <lineage>
        <taxon>Bacteria</taxon>
        <taxon>Bacillati</taxon>
        <taxon>Bacillota</taxon>
        <taxon>Bacilli</taxon>
        <taxon>Lactobacillales</taxon>
        <taxon>Lactobacillaceae</taxon>
        <taxon>Bombilactobacillus</taxon>
    </lineage>
</organism>
<sequence>MWEVFVFVNPIGQRCLRTEQAIIDFAKEHHINAHLKFIALNNFISIDNYLKNNHYNLRDINLRNHLTRDIYQATVYYKAATFQGNKSGRQFLIDLQHAINFQGQNFSVDLVKQIALDNHLDWTSLQQDVQSELTLNQCLEDQKIASELKITNTPTSVIYDYSGSKNKGLCIPNCSQYELHLALNSLLPSSANDQETKTSARPALHLLK</sequence>
<keyword evidence="2" id="KW-1185">Reference proteome</keyword>
<proteinExistence type="predicted"/>
<dbReference type="Pfam" id="PF13743">
    <property type="entry name" value="Thioredoxin_5"/>
    <property type="match status" value="1"/>
</dbReference>
<dbReference type="EMBL" id="CP093366">
    <property type="protein sequence ID" value="UQS81732.1"/>
    <property type="molecule type" value="Genomic_DNA"/>
</dbReference>